<evidence type="ECO:0000313" key="2">
    <source>
        <dbReference type="Proteomes" id="UP001358417"/>
    </source>
</evidence>
<protein>
    <submittedName>
        <fullName evidence="1">Uncharacterized protein</fullName>
    </submittedName>
</protein>
<reference evidence="1 2" key="1">
    <citation type="submission" date="2023-08" db="EMBL/GenBank/DDBJ databases">
        <title>Black Yeasts Isolated from many extreme environments.</title>
        <authorList>
            <person name="Coleine C."/>
            <person name="Stajich J.E."/>
            <person name="Selbmann L."/>
        </authorList>
    </citation>
    <scope>NUCLEOTIDE SEQUENCE [LARGE SCALE GENOMIC DNA]</scope>
    <source>
        <strain evidence="1 2">CCFEE 5792</strain>
    </source>
</reference>
<name>A0AAV9N3A6_9EURO</name>
<dbReference type="AlphaFoldDB" id="A0AAV9N3A6"/>
<comment type="caution">
    <text evidence="1">The sequence shown here is derived from an EMBL/GenBank/DDBJ whole genome shotgun (WGS) entry which is preliminary data.</text>
</comment>
<dbReference type="EMBL" id="JAVRRD010000026">
    <property type="protein sequence ID" value="KAK5047360.1"/>
    <property type="molecule type" value="Genomic_DNA"/>
</dbReference>
<evidence type="ECO:0000313" key="1">
    <source>
        <dbReference type="EMBL" id="KAK5047360.1"/>
    </source>
</evidence>
<organism evidence="1 2">
    <name type="scientific">Exophiala bonariae</name>
    <dbReference type="NCBI Taxonomy" id="1690606"/>
    <lineage>
        <taxon>Eukaryota</taxon>
        <taxon>Fungi</taxon>
        <taxon>Dikarya</taxon>
        <taxon>Ascomycota</taxon>
        <taxon>Pezizomycotina</taxon>
        <taxon>Eurotiomycetes</taxon>
        <taxon>Chaetothyriomycetidae</taxon>
        <taxon>Chaetothyriales</taxon>
        <taxon>Herpotrichiellaceae</taxon>
        <taxon>Exophiala</taxon>
    </lineage>
</organism>
<keyword evidence="2" id="KW-1185">Reference proteome</keyword>
<dbReference type="RefSeq" id="XP_064702922.1">
    <property type="nucleotide sequence ID" value="XM_064850440.1"/>
</dbReference>
<dbReference type="GeneID" id="89975052"/>
<proteinExistence type="predicted"/>
<accession>A0AAV9N3A6</accession>
<dbReference type="Proteomes" id="UP001358417">
    <property type="component" value="Unassembled WGS sequence"/>
</dbReference>
<gene>
    <name evidence="1" type="ORF">LTR84_006883</name>
</gene>
<sequence length="224" mass="25586">MEPEFPLPNWDEVPLLLSTPENNLEPMPYNKDVAAPFERLMMLPKICTVIRDDIEENRLRLVAAMNARPYDANKVIVLMARYVVVIESEMGAQSTRLRQTVEARHERCVKSLAKLMRIEDHWRNQRFENSDDEDLAHVNKWVSLDIQEIDIMAEACKKGVFVVRGNQAYIQRFGVTSNTLNFARGVHGNLQAITAEVEQFKPLTAQIFAKLGELRLSGLRPPAA</sequence>